<comment type="caution">
    <text evidence="1">The sequence shown here is derived from an EMBL/GenBank/DDBJ whole genome shotgun (WGS) entry which is preliminary data.</text>
</comment>
<reference evidence="2" key="1">
    <citation type="submission" date="2024-06" db="EMBL/GenBank/DDBJ databases">
        <title>Multi-omics analyses provide insights into the biosynthesis of the anticancer antibiotic pleurotin in Hohenbuehelia grisea.</title>
        <authorList>
            <person name="Weaver J.A."/>
            <person name="Alberti F."/>
        </authorList>
    </citation>
    <scope>NUCLEOTIDE SEQUENCE [LARGE SCALE GENOMIC DNA]</scope>
    <source>
        <strain evidence="2">T-177</strain>
    </source>
</reference>
<evidence type="ECO:0008006" key="3">
    <source>
        <dbReference type="Google" id="ProtNLM"/>
    </source>
</evidence>
<gene>
    <name evidence="1" type="ORF">HGRIS_005264</name>
</gene>
<dbReference type="Proteomes" id="UP001556367">
    <property type="component" value="Unassembled WGS sequence"/>
</dbReference>
<dbReference type="Gene3D" id="2.60.120.260">
    <property type="entry name" value="Galactose-binding domain-like"/>
    <property type="match status" value="1"/>
</dbReference>
<dbReference type="EMBL" id="JASNQZ010000008">
    <property type="protein sequence ID" value="KAL0954118.1"/>
    <property type="molecule type" value="Genomic_DNA"/>
</dbReference>
<keyword evidence="2" id="KW-1185">Reference proteome</keyword>
<organism evidence="1 2">
    <name type="scientific">Hohenbuehelia grisea</name>
    <dbReference type="NCBI Taxonomy" id="104357"/>
    <lineage>
        <taxon>Eukaryota</taxon>
        <taxon>Fungi</taxon>
        <taxon>Dikarya</taxon>
        <taxon>Basidiomycota</taxon>
        <taxon>Agaricomycotina</taxon>
        <taxon>Agaricomycetes</taxon>
        <taxon>Agaricomycetidae</taxon>
        <taxon>Agaricales</taxon>
        <taxon>Pleurotineae</taxon>
        <taxon>Pleurotaceae</taxon>
        <taxon>Hohenbuehelia</taxon>
    </lineage>
</organism>
<name>A0ABR3JFC6_9AGAR</name>
<evidence type="ECO:0000313" key="1">
    <source>
        <dbReference type="EMBL" id="KAL0954118.1"/>
    </source>
</evidence>
<protein>
    <recommendedName>
        <fullName evidence="3">Lectin</fullName>
    </recommendedName>
</protein>
<evidence type="ECO:0000313" key="2">
    <source>
        <dbReference type="Proteomes" id="UP001556367"/>
    </source>
</evidence>
<accession>A0ABR3JFC6</accession>
<proteinExistence type="predicted"/>
<sequence>MDVDDQYTLYVNGICVGSDDNWSTVEVYHVPCLYTKKNVFAVRGHNGGGPGGFIATIQIIYDDGSSEIVRTDTSWAVCANEEADREFMRMRFDDSKWVAATDVSGMVAKGAWPGLREAAE</sequence>